<dbReference type="PANTHER" id="PTHR48090:SF7">
    <property type="entry name" value="RFBJ PROTEIN"/>
    <property type="match status" value="1"/>
</dbReference>
<dbReference type="EMBL" id="MHPJ01000024">
    <property type="protein sequence ID" value="OGZ78303.1"/>
    <property type="molecule type" value="Genomic_DNA"/>
</dbReference>
<dbReference type="InterPro" id="IPR029044">
    <property type="entry name" value="Nucleotide-diphossugar_trans"/>
</dbReference>
<dbReference type="PANTHER" id="PTHR48090">
    <property type="entry name" value="UNDECAPRENYL-PHOSPHATE 4-DEOXY-4-FORMAMIDO-L-ARABINOSE TRANSFERASE-RELATED"/>
    <property type="match status" value="1"/>
</dbReference>
<dbReference type="SUPFAM" id="SSF53448">
    <property type="entry name" value="Nucleotide-diphospho-sugar transferases"/>
    <property type="match status" value="1"/>
</dbReference>
<keyword evidence="1" id="KW-1133">Transmembrane helix</keyword>
<comment type="caution">
    <text evidence="3">The sequence shown here is derived from an EMBL/GenBank/DDBJ whole genome shotgun (WGS) entry which is preliminary data.</text>
</comment>
<dbReference type="Proteomes" id="UP000178650">
    <property type="component" value="Unassembled WGS sequence"/>
</dbReference>
<proteinExistence type="predicted"/>
<evidence type="ECO:0000259" key="2">
    <source>
        <dbReference type="Pfam" id="PF00535"/>
    </source>
</evidence>
<dbReference type="CDD" id="cd04179">
    <property type="entry name" value="DPM_DPG-synthase_like"/>
    <property type="match status" value="1"/>
</dbReference>
<feature type="transmembrane region" description="Helical" evidence="1">
    <location>
        <begin position="298"/>
        <end position="315"/>
    </location>
</feature>
<reference evidence="3 4" key="1">
    <citation type="journal article" date="2016" name="Nat. Commun.">
        <title>Thousands of microbial genomes shed light on interconnected biogeochemical processes in an aquifer system.</title>
        <authorList>
            <person name="Anantharaman K."/>
            <person name="Brown C.T."/>
            <person name="Hug L.A."/>
            <person name="Sharon I."/>
            <person name="Castelle C.J."/>
            <person name="Probst A.J."/>
            <person name="Thomas B.C."/>
            <person name="Singh A."/>
            <person name="Wilkins M.J."/>
            <person name="Karaoz U."/>
            <person name="Brodie E.L."/>
            <person name="Williams K.H."/>
            <person name="Hubbard S.S."/>
            <person name="Banfield J.F."/>
        </authorList>
    </citation>
    <scope>NUCLEOTIDE SEQUENCE [LARGE SCALE GENOMIC DNA]</scope>
</reference>
<accession>A0A1G2IU94</accession>
<keyword evidence="1" id="KW-0812">Transmembrane</keyword>
<protein>
    <recommendedName>
        <fullName evidence="2">Glycosyltransferase 2-like domain-containing protein</fullName>
    </recommendedName>
</protein>
<dbReference type="InterPro" id="IPR050256">
    <property type="entry name" value="Glycosyltransferase_2"/>
</dbReference>
<feature type="transmembrane region" description="Helical" evidence="1">
    <location>
        <begin position="321"/>
        <end position="342"/>
    </location>
</feature>
<dbReference type="STRING" id="1802223.A2358_00870"/>
<dbReference type="Pfam" id="PF00535">
    <property type="entry name" value="Glycos_transf_2"/>
    <property type="match status" value="1"/>
</dbReference>
<gene>
    <name evidence="3" type="ORF">A2358_00870</name>
</gene>
<feature type="domain" description="Glycosyltransferase 2-like" evidence="2">
    <location>
        <begin position="9"/>
        <end position="168"/>
    </location>
</feature>
<feature type="transmembrane region" description="Helical" evidence="1">
    <location>
        <begin position="228"/>
        <end position="249"/>
    </location>
</feature>
<sequence length="344" mass="38907">MDNSKLEISIILPCQNEAEALLFCLGQIKKTIKQNNLSAEVIVSDSSTDESPEIAKKENVILLKHNKDGYGNAYLEAFRITKGKYIFMADADGTYDFGEIPNFLKYLRADYDFVIGNRFAGKMEKGAMPCFHKLGNPLLSGILRLFFGTSIKDSHCGMRAITKKSLQKIHLQTTGMEFASEMVIKSLKNNLKIKELPINYYKRKGKSKLKTFSDAWKHMRFMLLYSPLFLFFIPGIFLASAGAAFYFLAHPFFSSLLIITGYQLIIFSLFAKTYAIIHLQEKSEFMDGVYKYLTIERVSTLGFLTILLGVLFYFSSPIIALTMAIIGVQTIFSSFMLSILGIKK</sequence>
<keyword evidence="1" id="KW-0472">Membrane</keyword>
<evidence type="ECO:0000256" key="1">
    <source>
        <dbReference type="SAM" id="Phobius"/>
    </source>
</evidence>
<dbReference type="AlphaFoldDB" id="A0A1G2IU94"/>
<dbReference type="InterPro" id="IPR001173">
    <property type="entry name" value="Glyco_trans_2-like"/>
</dbReference>
<dbReference type="Gene3D" id="3.90.550.10">
    <property type="entry name" value="Spore Coat Polysaccharide Biosynthesis Protein SpsA, Chain A"/>
    <property type="match status" value="1"/>
</dbReference>
<evidence type="ECO:0000313" key="3">
    <source>
        <dbReference type="EMBL" id="OGZ78303.1"/>
    </source>
</evidence>
<name>A0A1G2IU94_9BACT</name>
<organism evidence="3 4">
    <name type="scientific">Candidatus Staskawiczbacteria bacterium RIFOXYB1_FULL_37_44</name>
    <dbReference type="NCBI Taxonomy" id="1802223"/>
    <lineage>
        <taxon>Bacteria</taxon>
        <taxon>Candidatus Staskawicziibacteriota</taxon>
    </lineage>
</organism>
<feature type="transmembrane region" description="Helical" evidence="1">
    <location>
        <begin position="255"/>
        <end position="277"/>
    </location>
</feature>
<evidence type="ECO:0000313" key="4">
    <source>
        <dbReference type="Proteomes" id="UP000178650"/>
    </source>
</evidence>